<dbReference type="Proteomes" id="UP000280434">
    <property type="component" value="Unassembled WGS sequence"/>
</dbReference>
<accession>A0A494X768</accession>
<evidence type="ECO:0000313" key="1">
    <source>
        <dbReference type="EMBL" id="RKP43593.1"/>
    </source>
</evidence>
<keyword evidence="2" id="KW-1185">Reference proteome</keyword>
<organism evidence="1 2">
    <name type="scientific">Trinickia fusca</name>
    <dbReference type="NCBI Taxonomy" id="2419777"/>
    <lineage>
        <taxon>Bacteria</taxon>
        <taxon>Pseudomonadati</taxon>
        <taxon>Pseudomonadota</taxon>
        <taxon>Betaproteobacteria</taxon>
        <taxon>Burkholderiales</taxon>
        <taxon>Burkholderiaceae</taxon>
        <taxon>Trinickia</taxon>
    </lineage>
</organism>
<protein>
    <submittedName>
        <fullName evidence="1">Uncharacterized protein</fullName>
    </submittedName>
</protein>
<proteinExistence type="predicted"/>
<comment type="caution">
    <text evidence="1">The sequence shown here is derived from an EMBL/GenBank/DDBJ whole genome shotgun (WGS) entry which is preliminary data.</text>
</comment>
<name>A0A494X768_9BURK</name>
<reference evidence="1 2" key="1">
    <citation type="submission" date="2018-10" db="EMBL/GenBank/DDBJ databases">
        <title>Paraburkholderia sp. 7MK8-2, isolated from soil.</title>
        <authorList>
            <person name="Gao Z.-H."/>
            <person name="Qiu L.-H."/>
        </authorList>
    </citation>
    <scope>NUCLEOTIDE SEQUENCE [LARGE SCALE GENOMIC DNA]</scope>
    <source>
        <strain evidence="1 2">7MK8-2</strain>
    </source>
</reference>
<dbReference type="AlphaFoldDB" id="A0A494X768"/>
<dbReference type="EMBL" id="RBZV01000018">
    <property type="protein sequence ID" value="RKP43593.1"/>
    <property type="molecule type" value="Genomic_DNA"/>
</dbReference>
<evidence type="ECO:0000313" key="2">
    <source>
        <dbReference type="Proteomes" id="UP000280434"/>
    </source>
</evidence>
<dbReference type="OrthoDB" id="9103171at2"/>
<gene>
    <name evidence="1" type="ORF">D7S89_25480</name>
</gene>
<sequence length="85" mass="8899">MAFAVKPVLRLSLATACKRVSVTSRRLPIRAANVDVGGRTGCGSCAQEYDSTRADATALRACRVQGAYTAHTALTRSASLVNESA</sequence>